<gene>
    <name evidence="2" type="ORF">L201_008089</name>
</gene>
<feature type="compositionally biased region" description="Polar residues" evidence="1">
    <location>
        <begin position="35"/>
        <end position="82"/>
    </location>
</feature>
<dbReference type="GeneID" id="91098757"/>
<dbReference type="AlphaFoldDB" id="A0AAX4K665"/>
<dbReference type="Proteomes" id="UP001355207">
    <property type="component" value="Chromosome 11"/>
</dbReference>
<evidence type="ECO:0000313" key="3">
    <source>
        <dbReference type="Proteomes" id="UP001355207"/>
    </source>
</evidence>
<feature type="compositionally biased region" description="Low complexity" evidence="1">
    <location>
        <begin position="25"/>
        <end position="34"/>
    </location>
</feature>
<protein>
    <recommendedName>
        <fullName evidence="4">GATA-type domain-containing protein</fullName>
    </recommendedName>
</protein>
<name>A0AAX4K665_9TREE</name>
<organism evidence="2 3">
    <name type="scientific">Kwoniella dendrophila CBS 6074</name>
    <dbReference type="NCBI Taxonomy" id="1295534"/>
    <lineage>
        <taxon>Eukaryota</taxon>
        <taxon>Fungi</taxon>
        <taxon>Dikarya</taxon>
        <taxon>Basidiomycota</taxon>
        <taxon>Agaricomycotina</taxon>
        <taxon>Tremellomycetes</taxon>
        <taxon>Tremellales</taxon>
        <taxon>Cryptococcaceae</taxon>
        <taxon>Kwoniella</taxon>
    </lineage>
</organism>
<feature type="region of interest" description="Disordered" evidence="1">
    <location>
        <begin position="25"/>
        <end position="82"/>
    </location>
</feature>
<evidence type="ECO:0000256" key="1">
    <source>
        <dbReference type="SAM" id="MobiDB-lite"/>
    </source>
</evidence>
<accession>A0AAX4K665</accession>
<evidence type="ECO:0008006" key="4">
    <source>
        <dbReference type="Google" id="ProtNLM"/>
    </source>
</evidence>
<keyword evidence="3" id="KW-1185">Reference proteome</keyword>
<proteinExistence type="predicted"/>
<sequence length="186" mass="21139">MKPNNPYYQYYGNYPAYKYGYSSQSQSYASSSSKTTNNPSQSSSYQPTIDQDQASSSSYIYRSNPDSTSSDQTTTNALEPNSYTYSFPSSEINYTSLSGDDPSKLGEITWGNSNWTSQTPFQRHQWINPYPVQIPNTGTQIHPITGQNTVIHWQCYGCRLRRNEKDGYSWCANCKQYTYTVAYHGA</sequence>
<reference evidence="2 3" key="1">
    <citation type="submission" date="2024-01" db="EMBL/GenBank/DDBJ databases">
        <title>Comparative genomics of Cryptococcus and Kwoniella reveals pathogenesis evolution and contrasting modes of karyotype evolution via chromosome fusion or intercentromeric recombination.</title>
        <authorList>
            <person name="Coelho M.A."/>
            <person name="David-Palma M."/>
            <person name="Shea T."/>
            <person name="Bowers K."/>
            <person name="McGinley-Smith S."/>
            <person name="Mohammad A.W."/>
            <person name="Gnirke A."/>
            <person name="Yurkov A.M."/>
            <person name="Nowrousian M."/>
            <person name="Sun S."/>
            <person name="Cuomo C.A."/>
            <person name="Heitman J."/>
        </authorList>
    </citation>
    <scope>NUCLEOTIDE SEQUENCE [LARGE SCALE GENOMIC DNA]</scope>
    <source>
        <strain evidence="2 3">CBS 6074</strain>
    </source>
</reference>
<dbReference type="EMBL" id="CP144108">
    <property type="protein sequence ID" value="WWC93122.1"/>
    <property type="molecule type" value="Genomic_DNA"/>
</dbReference>
<evidence type="ECO:0000313" key="2">
    <source>
        <dbReference type="EMBL" id="WWC93122.1"/>
    </source>
</evidence>
<dbReference type="RefSeq" id="XP_066079884.1">
    <property type="nucleotide sequence ID" value="XM_066223787.1"/>
</dbReference>